<sequence length="261" mass="28576">PAQSPALSRLDGVRAQDPCPQPALPLLPHSPLPLASFLVCGPQASLGSPGSKISSPDTEVRNLWTEATLSQSKLNVPNACEDTDLEGSSVSSKTPHQRYNGKAGHDLNSGSLAWDDGDDQDNFKQEELDDHDHSLLELELRQGSSQGSHLEERDVDSKTESEISSSESLLNISNYAAHEAYWVEQQNRLPLPLMELMENEVLEILTEALQSEPLPQIPQRPWDFAGLGPLGLWEWGFRVCLPCQIPLPPTNILGAPPKVKN</sequence>
<feature type="region of interest" description="Disordered" evidence="1">
    <location>
        <begin position="78"/>
        <end position="124"/>
    </location>
</feature>
<dbReference type="Proteomes" id="UP000472268">
    <property type="component" value="Chromosome 11"/>
</dbReference>
<dbReference type="InterPro" id="IPR039019">
    <property type="entry name" value="CATSPERZ"/>
</dbReference>
<dbReference type="PANTHER" id="PTHR42155:SF1">
    <property type="entry name" value="CATION CHANNEL SPERM-ASSOCIATED AUXILIARY SUBUNIT ZETA"/>
    <property type="match status" value="1"/>
</dbReference>
<dbReference type="AlphaFoldDB" id="A0A673V7Y4"/>
<dbReference type="Ensembl" id="ENSSSUT00005037697.1">
    <property type="protein sequence ID" value="ENSSSUP00005033049.1"/>
    <property type="gene ID" value="ENSSSUG00005021291.1"/>
</dbReference>
<name>A0A673V7Y4_SURSU</name>
<feature type="region of interest" description="Disordered" evidence="1">
    <location>
        <begin position="141"/>
        <end position="162"/>
    </location>
</feature>
<dbReference type="PANTHER" id="PTHR42155">
    <property type="entry name" value="CATION CHANNEL SPERM-ASSOCIATED PROTEIN SUBUNIT ZETA"/>
    <property type="match status" value="1"/>
</dbReference>
<evidence type="ECO:0000313" key="2">
    <source>
        <dbReference type="Ensembl" id="ENSSSUP00005033049.1"/>
    </source>
</evidence>
<keyword evidence="3" id="KW-1185">Reference proteome</keyword>
<protein>
    <recommendedName>
        <fullName evidence="4">Catsper channel auxiliary subunit zeta</fullName>
    </recommendedName>
</protein>
<organism evidence="2 3">
    <name type="scientific">Suricata suricatta</name>
    <name type="common">Meerkat</name>
    <dbReference type="NCBI Taxonomy" id="37032"/>
    <lineage>
        <taxon>Eukaryota</taxon>
        <taxon>Metazoa</taxon>
        <taxon>Chordata</taxon>
        <taxon>Craniata</taxon>
        <taxon>Vertebrata</taxon>
        <taxon>Euteleostomi</taxon>
        <taxon>Mammalia</taxon>
        <taxon>Eutheria</taxon>
        <taxon>Laurasiatheria</taxon>
        <taxon>Carnivora</taxon>
        <taxon>Feliformia</taxon>
        <taxon>Herpestidae</taxon>
        <taxon>Suricata</taxon>
    </lineage>
</organism>
<dbReference type="GO" id="GO:0048240">
    <property type="term" value="P:sperm capacitation"/>
    <property type="evidence" value="ECO:0007669"/>
    <property type="project" value="InterPro"/>
</dbReference>
<gene>
    <name evidence="2" type="primary">CATSPERZ</name>
</gene>
<dbReference type="GO" id="GO:0036128">
    <property type="term" value="C:CatSper complex"/>
    <property type="evidence" value="ECO:0007669"/>
    <property type="project" value="InterPro"/>
</dbReference>
<reference evidence="2" key="2">
    <citation type="submission" date="2025-08" db="UniProtKB">
        <authorList>
            <consortium name="Ensembl"/>
        </authorList>
    </citation>
    <scope>IDENTIFICATION</scope>
</reference>
<proteinExistence type="predicted"/>
<reference evidence="2 3" key="1">
    <citation type="submission" date="2019-05" db="EMBL/GenBank/DDBJ databases">
        <title>A Chromosome-scale Meerkat (S. suricatta) Genome Assembly.</title>
        <authorList>
            <person name="Dudchenko O."/>
            <person name="Lieberman Aiden E."/>
            <person name="Tung J."/>
            <person name="Barreiro L.B."/>
            <person name="Clutton-Brock T.H."/>
        </authorList>
    </citation>
    <scope>NUCLEOTIDE SEQUENCE [LARGE SCALE GENOMIC DNA]</scope>
</reference>
<dbReference type="GO" id="GO:0030317">
    <property type="term" value="P:flagellated sperm motility"/>
    <property type="evidence" value="ECO:0007669"/>
    <property type="project" value="InterPro"/>
</dbReference>
<reference evidence="2" key="3">
    <citation type="submission" date="2025-09" db="UniProtKB">
        <authorList>
            <consortium name="Ensembl"/>
        </authorList>
    </citation>
    <scope>IDENTIFICATION</scope>
</reference>
<feature type="compositionally biased region" description="Basic and acidic residues" evidence="1">
    <location>
        <begin position="149"/>
        <end position="161"/>
    </location>
</feature>
<dbReference type="GO" id="GO:0097228">
    <property type="term" value="C:sperm principal piece"/>
    <property type="evidence" value="ECO:0007669"/>
    <property type="project" value="TreeGrafter"/>
</dbReference>
<accession>A0A673V7Y4</accession>
<evidence type="ECO:0000313" key="3">
    <source>
        <dbReference type="Proteomes" id="UP000472268"/>
    </source>
</evidence>
<evidence type="ECO:0000256" key="1">
    <source>
        <dbReference type="SAM" id="MobiDB-lite"/>
    </source>
</evidence>
<evidence type="ECO:0008006" key="4">
    <source>
        <dbReference type="Google" id="ProtNLM"/>
    </source>
</evidence>